<dbReference type="SUPFAM" id="SSF53335">
    <property type="entry name" value="S-adenosyl-L-methionine-dependent methyltransferases"/>
    <property type="match status" value="1"/>
</dbReference>
<dbReference type="EMBL" id="CP015005">
    <property type="protein sequence ID" value="AMS41505.1"/>
    <property type="molecule type" value="Genomic_DNA"/>
</dbReference>
<reference evidence="1 3" key="1">
    <citation type="submission" date="2016-03" db="EMBL/GenBank/DDBJ databases">
        <title>Complete genome of Aminobacter aminovorans KCTC 2477.</title>
        <authorList>
            <person name="Kim K.M."/>
        </authorList>
    </citation>
    <scope>NUCLEOTIDE SEQUENCE [LARGE SCALE GENOMIC DNA]</scope>
    <source>
        <strain evidence="1 3">KCTC 2477</strain>
    </source>
</reference>
<reference evidence="2 4" key="2">
    <citation type="submission" date="2020-08" db="EMBL/GenBank/DDBJ databases">
        <title>Genomic Encyclopedia of Type Strains, Phase IV (KMG-IV): sequencing the most valuable type-strain genomes for metagenomic binning, comparative biology and taxonomic classification.</title>
        <authorList>
            <person name="Goeker M."/>
        </authorList>
    </citation>
    <scope>NUCLEOTIDE SEQUENCE [LARGE SCALE GENOMIC DNA]</scope>
    <source>
        <strain evidence="2 4">DSM 10368</strain>
    </source>
</reference>
<dbReference type="RefSeq" id="WP_067959817.1">
    <property type="nucleotide sequence ID" value="NZ_CP015005.1"/>
</dbReference>
<dbReference type="Proteomes" id="UP000577697">
    <property type="component" value="Unassembled WGS sequence"/>
</dbReference>
<name>A0AAC9FDN3_AMIAI</name>
<dbReference type="GO" id="GO:0032259">
    <property type="term" value="P:methylation"/>
    <property type="evidence" value="ECO:0007669"/>
    <property type="project" value="UniProtKB-KW"/>
</dbReference>
<dbReference type="Proteomes" id="UP000075755">
    <property type="component" value="Chromosome"/>
</dbReference>
<keyword evidence="4" id="KW-1185">Reference proteome</keyword>
<protein>
    <submittedName>
        <fullName evidence="2">Phosphatidylethanolamine/phosphatidyl-N-methylethanolamine N-methyltransferase</fullName>
        <ecNumber evidence="2">2.1.1.17</ecNumber>
        <ecNumber evidence="2">2.1.1.71</ecNumber>
    </submittedName>
    <submittedName>
        <fullName evidence="1">Phospholipid N-methyltransferase PmtA</fullName>
    </submittedName>
</protein>
<proteinExistence type="predicted"/>
<evidence type="ECO:0000313" key="1">
    <source>
        <dbReference type="EMBL" id="AMS41505.1"/>
    </source>
</evidence>
<dbReference type="EMBL" id="JACICB010000001">
    <property type="protein sequence ID" value="MBB3704147.1"/>
    <property type="molecule type" value="Genomic_DNA"/>
</dbReference>
<evidence type="ECO:0000313" key="3">
    <source>
        <dbReference type="Proteomes" id="UP000075755"/>
    </source>
</evidence>
<dbReference type="CDD" id="cd02440">
    <property type="entry name" value="AdoMet_MTases"/>
    <property type="match status" value="1"/>
</dbReference>
<evidence type="ECO:0000313" key="2">
    <source>
        <dbReference type="EMBL" id="MBB3704147.1"/>
    </source>
</evidence>
<accession>A0AAC9FDN3</accession>
<dbReference type="GO" id="GO:0004608">
    <property type="term" value="F:phosphatidylethanolamine N-methyltransferase activity"/>
    <property type="evidence" value="ECO:0007669"/>
    <property type="project" value="UniProtKB-EC"/>
</dbReference>
<dbReference type="AlphaFoldDB" id="A0AAC9FDN3"/>
<keyword evidence="2" id="KW-0808">Transferase</keyword>
<sequence>MTEFNAFAAQLLRRPRQVSALAPSSPSLCQLMASQLPRWARWVAEFGPGTCNITREILKLGIAPADLFLYELNPVFCRMLRDRHPEVTVFDEPAEKLASVGPQHVDAVVSGLPLLSMTSSQQEAILSAAFSRLGPDGVYIQFTYGLFSPVRSNIAESLGLEFTRSPRVWRNLPPAVVYVYRRRRN</sequence>
<dbReference type="GO" id="GO:0000773">
    <property type="term" value="F:phosphatidyl-N-methylethanolamine N-methyltransferase activity"/>
    <property type="evidence" value="ECO:0007669"/>
    <property type="project" value="UniProtKB-EC"/>
</dbReference>
<evidence type="ECO:0000313" key="4">
    <source>
        <dbReference type="Proteomes" id="UP000577697"/>
    </source>
</evidence>
<organism evidence="1 3">
    <name type="scientific">Aminobacter aminovorans</name>
    <name type="common">Chelatobacter heintzii</name>
    <dbReference type="NCBI Taxonomy" id="83263"/>
    <lineage>
        <taxon>Bacteria</taxon>
        <taxon>Pseudomonadati</taxon>
        <taxon>Pseudomonadota</taxon>
        <taxon>Alphaproteobacteria</taxon>
        <taxon>Hyphomicrobiales</taxon>
        <taxon>Phyllobacteriaceae</taxon>
        <taxon>Aminobacter</taxon>
    </lineage>
</organism>
<dbReference type="Gene3D" id="3.40.50.150">
    <property type="entry name" value="Vaccinia Virus protein VP39"/>
    <property type="match status" value="1"/>
</dbReference>
<dbReference type="InterPro" id="IPR029063">
    <property type="entry name" value="SAM-dependent_MTases_sf"/>
</dbReference>
<dbReference type="EC" id="2.1.1.17" evidence="2"/>
<dbReference type="EC" id="2.1.1.71" evidence="2"/>
<dbReference type="KEGG" id="aak:AA2016_2580"/>
<keyword evidence="2" id="KW-0489">Methyltransferase</keyword>
<gene>
    <name evidence="1" type="ORF">AA2016_2580</name>
    <name evidence="2" type="ORF">FHS67_000441</name>
</gene>